<dbReference type="Proteomes" id="UP000053477">
    <property type="component" value="Unassembled WGS sequence"/>
</dbReference>
<evidence type="ECO:0000313" key="2">
    <source>
        <dbReference type="EMBL" id="KLO11089.1"/>
    </source>
</evidence>
<feature type="transmembrane region" description="Helical" evidence="1">
    <location>
        <begin position="222"/>
        <end position="242"/>
    </location>
</feature>
<feature type="transmembrane region" description="Helical" evidence="1">
    <location>
        <begin position="139"/>
        <end position="161"/>
    </location>
</feature>
<organism evidence="2 3">
    <name type="scientific">Schizopora paradoxa</name>
    <dbReference type="NCBI Taxonomy" id="27342"/>
    <lineage>
        <taxon>Eukaryota</taxon>
        <taxon>Fungi</taxon>
        <taxon>Dikarya</taxon>
        <taxon>Basidiomycota</taxon>
        <taxon>Agaricomycotina</taxon>
        <taxon>Agaricomycetes</taxon>
        <taxon>Hymenochaetales</taxon>
        <taxon>Schizoporaceae</taxon>
        <taxon>Schizopora</taxon>
    </lineage>
</organism>
<protein>
    <submittedName>
        <fullName evidence="2">Uncharacterized protein</fullName>
    </submittedName>
</protein>
<keyword evidence="3" id="KW-1185">Reference proteome</keyword>
<reference evidence="2 3" key="1">
    <citation type="submission" date="2015-04" db="EMBL/GenBank/DDBJ databases">
        <title>Complete genome sequence of Schizopora paradoxa KUC8140, a cosmopolitan wood degrader in East Asia.</title>
        <authorList>
            <consortium name="DOE Joint Genome Institute"/>
            <person name="Min B."/>
            <person name="Park H."/>
            <person name="Jang Y."/>
            <person name="Kim J.-J."/>
            <person name="Kim K.H."/>
            <person name="Pangilinan J."/>
            <person name="Lipzen A."/>
            <person name="Riley R."/>
            <person name="Grigoriev I.V."/>
            <person name="Spatafora J.W."/>
            <person name="Choi I.-G."/>
        </authorList>
    </citation>
    <scope>NUCLEOTIDE SEQUENCE [LARGE SCALE GENOMIC DNA]</scope>
    <source>
        <strain evidence="2 3">KUC8140</strain>
    </source>
</reference>
<keyword evidence="1" id="KW-0812">Transmembrane</keyword>
<keyword evidence="1" id="KW-1133">Transmembrane helix</keyword>
<dbReference type="EMBL" id="KQ086009">
    <property type="protein sequence ID" value="KLO11089.1"/>
    <property type="molecule type" value="Genomic_DNA"/>
</dbReference>
<dbReference type="STRING" id="27342.A0A0H2RGX5"/>
<dbReference type="AlphaFoldDB" id="A0A0H2RGX5"/>
<feature type="transmembrane region" description="Helical" evidence="1">
    <location>
        <begin position="181"/>
        <end position="202"/>
    </location>
</feature>
<evidence type="ECO:0000313" key="3">
    <source>
        <dbReference type="Proteomes" id="UP000053477"/>
    </source>
</evidence>
<accession>A0A0H2RGX5</accession>
<proteinExistence type="predicted"/>
<keyword evidence="1" id="KW-0472">Membrane</keyword>
<sequence length="360" mass="39884">MSQSFAPPGESPSEIWFERSLFAGLNLENIAYGIHLCVFFTTMYYIFKTPPEVKKVGVTFTAIVCLLFAMGTLNNGCGIKFTELMWIDDRNFPGGPPAWILANFNNSNNVVEEAAYIVANFVADASLIYRAYVIWNGNLYIIIIPVLAFLASTVLSVFTVFQSVQPNSSFWSTVTVQFAVPYYSLSMSLNIIISLIIAFRLLHMRRMIAPLGNEHTKVYTSVAAMIIESAALFSGTSLIYIICYARNSNVQNLVQPVLDQVICIAPELIILRVAQGRAWTRDTSKRLESAMSGFQVRSTMNFEHPALNEIRSENDKSGASSGTAFALEQFNLDKSRGKTNSSRTLAEDYVDMGDEAAALA</sequence>
<evidence type="ECO:0000256" key="1">
    <source>
        <dbReference type="SAM" id="Phobius"/>
    </source>
</evidence>
<feature type="transmembrane region" description="Helical" evidence="1">
    <location>
        <begin position="30"/>
        <end position="47"/>
    </location>
</feature>
<gene>
    <name evidence="2" type="ORF">SCHPADRAFT_831580</name>
</gene>
<feature type="transmembrane region" description="Helical" evidence="1">
    <location>
        <begin position="56"/>
        <end position="73"/>
    </location>
</feature>
<dbReference type="InParanoid" id="A0A0H2RGX5"/>
<dbReference type="OrthoDB" id="2796825at2759"/>
<name>A0A0H2RGX5_9AGAM</name>